<gene>
    <name evidence="3" type="ORF">DSOUD_0827</name>
</gene>
<dbReference type="KEGG" id="des:DSOUD_0827"/>
<evidence type="ECO:0000313" key="3">
    <source>
        <dbReference type="EMBL" id="ALC15614.1"/>
    </source>
</evidence>
<feature type="transmembrane region" description="Helical" evidence="2">
    <location>
        <begin position="392"/>
        <end position="413"/>
    </location>
</feature>
<keyword evidence="2" id="KW-1133">Transmembrane helix</keyword>
<reference evidence="3 4" key="1">
    <citation type="submission" date="2015-07" db="EMBL/GenBank/DDBJ databases">
        <title>Isolation and Genomic Characterization of a Novel Halophilic Metal-Reducing Deltaproteobacterium from the Deep Subsurface.</title>
        <authorList>
            <person name="Badalamenti J.P."/>
            <person name="Summers Z.M."/>
            <person name="Gralnick J.A."/>
            <person name="Bond D.R."/>
        </authorList>
    </citation>
    <scope>NUCLEOTIDE SEQUENCE [LARGE SCALE GENOMIC DNA]</scope>
    <source>
        <strain evidence="3 4">WTL</strain>
    </source>
</reference>
<feature type="transmembrane region" description="Helical" evidence="2">
    <location>
        <begin position="459"/>
        <end position="476"/>
    </location>
</feature>
<keyword evidence="2" id="KW-0812">Transmembrane</keyword>
<sequence length="524" mass="59351">MTQRLQTIAEHLSGLRTYASNPFEAWDSIVFSGDFSNDLCRKAIECLEAFEQFGCLDACYFWFDSDWPATLDDLRAVEAGARRPLEWRLSVNKNGFVNGEVFEETDVKQVLFCSIDSFRAWAGGINPFLLDKDLFHAGRPVKIFVNGLAKAFGGPRIAVCPLTPIALPASWLGPFKLPPDTELRTHIHVATSFNMRLEPASFLLNWGNVDDQDAEPFRNLCAKSLSACLVQEFFDVDHVTLNGTKRRSLPLVATGDVAPTGNQLESLYSAIEWGFSENADTRILLIVDRLSLDIPEGASFVEGIKNRIDEALEHAKNKYRFVILKRKEEHSKELANIQKELRTQSDLFAQKVRSLLNGLLRDFLAALLLVSIGLFARFIKDINVLQSLEAGLLFRALGVYFLVSVSLQALVHWRDLRISEKEMIFWTSDLTRSYMTPDELKKLTEESIKERKTSCYRQAALIIFLYVAIGLFSWNLQPIISHWVFRPQPAKAATYQQPDATNQNNLDPSLLLPPRKPSVKHRQP</sequence>
<protein>
    <submittedName>
        <fullName evidence="3">Uncharacterized protein</fullName>
    </submittedName>
</protein>
<keyword evidence="2" id="KW-0472">Membrane</keyword>
<evidence type="ECO:0000256" key="1">
    <source>
        <dbReference type="SAM" id="MobiDB-lite"/>
    </source>
</evidence>
<organism evidence="3 4">
    <name type="scientific">Desulfuromonas soudanensis</name>
    <dbReference type="NCBI Taxonomy" id="1603606"/>
    <lineage>
        <taxon>Bacteria</taxon>
        <taxon>Pseudomonadati</taxon>
        <taxon>Thermodesulfobacteriota</taxon>
        <taxon>Desulfuromonadia</taxon>
        <taxon>Desulfuromonadales</taxon>
        <taxon>Desulfuromonadaceae</taxon>
        <taxon>Desulfuromonas</taxon>
    </lineage>
</organism>
<feature type="region of interest" description="Disordered" evidence="1">
    <location>
        <begin position="494"/>
        <end position="524"/>
    </location>
</feature>
<evidence type="ECO:0000313" key="4">
    <source>
        <dbReference type="Proteomes" id="UP000057158"/>
    </source>
</evidence>
<dbReference type="EMBL" id="CP010802">
    <property type="protein sequence ID" value="ALC15614.1"/>
    <property type="molecule type" value="Genomic_DNA"/>
</dbReference>
<dbReference type="STRING" id="1603606.DSOUD_0827"/>
<dbReference type="PATRIC" id="fig|1603606.3.peg.909"/>
<feature type="transmembrane region" description="Helical" evidence="2">
    <location>
        <begin position="359"/>
        <end position="380"/>
    </location>
</feature>
<proteinExistence type="predicted"/>
<accession>A0A0M4D0W7</accession>
<dbReference type="AlphaFoldDB" id="A0A0M4D0W7"/>
<feature type="compositionally biased region" description="Polar residues" evidence="1">
    <location>
        <begin position="494"/>
        <end position="507"/>
    </location>
</feature>
<name>A0A0M4D0W7_9BACT</name>
<evidence type="ECO:0000256" key="2">
    <source>
        <dbReference type="SAM" id="Phobius"/>
    </source>
</evidence>
<dbReference type="OrthoDB" id="1489175at2"/>
<dbReference type="RefSeq" id="WP_157671758.1">
    <property type="nucleotide sequence ID" value="NZ_CP010802.1"/>
</dbReference>
<dbReference type="Proteomes" id="UP000057158">
    <property type="component" value="Chromosome"/>
</dbReference>
<keyword evidence="4" id="KW-1185">Reference proteome</keyword>